<dbReference type="PANTHER" id="PTHR35046:SF9">
    <property type="entry name" value="RNA-DIRECTED DNA POLYMERASE"/>
    <property type="match status" value="1"/>
</dbReference>
<name>A0A371GAD1_MUCPR</name>
<dbReference type="AlphaFoldDB" id="A0A371GAD1"/>
<dbReference type="OrthoDB" id="1194186at2759"/>
<organism evidence="2 3">
    <name type="scientific">Mucuna pruriens</name>
    <name type="common">Velvet bean</name>
    <name type="synonym">Dolichos pruriens</name>
    <dbReference type="NCBI Taxonomy" id="157652"/>
    <lineage>
        <taxon>Eukaryota</taxon>
        <taxon>Viridiplantae</taxon>
        <taxon>Streptophyta</taxon>
        <taxon>Embryophyta</taxon>
        <taxon>Tracheophyta</taxon>
        <taxon>Spermatophyta</taxon>
        <taxon>Magnoliopsida</taxon>
        <taxon>eudicotyledons</taxon>
        <taxon>Gunneridae</taxon>
        <taxon>Pentapetalae</taxon>
        <taxon>rosids</taxon>
        <taxon>fabids</taxon>
        <taxon>Fabales</taxon>
        <taxon>Fabaceae</taxon>
        <taxon>Papilionoideae</taxon>
        <taxon>50 kb inversion clade</taxon>
        <taxon>NPAAA clade</taxon>
        <taxon>indigoferoid/millettioid clade</taxon>
        <taxon>Phaseoleae</taxon>
        <taxon>Mucuna</taxon>
    </lineage>
</organism>
<evidence type="ECO:0000256" key="1">
    <source>
        <dbReference type="SAM" id="MobiDB-lite"/>
    </source>
</evidence>
<dbReference type="Proteomes" id="UP000257109">
    <property type="component" value="Unassembled WGS sequence"/>
</dbReference>
<dbReference type="EMBL" id="QJKJ01006217">
    <property type="protein sequence ID" value="RDX87479.1"/>
    <property type="molecule type" value="Genomic_DNA"/>
</dbReference>
<evidence type="ECO:0000313" key="3">
    <source>
        <dbReference type="Proteomes" id="UP000257109"/>
    </source>
</evidence>
<accession>A0A371GAD1</accession>
<feature type="non-terminal residue" evidence="2">
    <location>
        <position position="1"/>
    </location>
</feature>
<keyword evidence="3" id="KW-1185">Reference proteome</keyword>
<reference evidence="2" key="1">
    <citation type="submission" date="2018-05" db="EMBL/GenBank/DDBJ databases">
        <title>Draft genome of Mucuna pruriens seed.</title>
        <authorList>
            <person name="Nnadi N.E."/>
            <person name="Vos R."/>
            <person name="Hasami M.H."/>
            <person name="Devisetty U.K."/>
            <person name="Aguiy J.C."/>
        </authorList>
    </citation>
    <scope>NUCLEOTIDE SEQUENCE [LARGE SCALE GENOMIC DNA]</scope>
    <source>
        <strain evidence="2">JCA_2017</strain>
    </source>
</reference>
<gene>
    <name evidence="2" type="ORF">CR513_31037</name>
</gene>
<proteinExistence type="predicted"/>
<evidence type="ECO:0000313" key="2">
    <source>
        <dbReference type="EMBL" id="RDX87479.1"/>
    </source>
</evidence>
<feature type="compositionally biased region" description="Basic and acidic residues" evidence="1">
    <location>
        <begin position="93"/>
        <end position="116"/>
    </location>
</feature>
<dbReference type="PANTHER" id="PTHR35046">
    <property type="entry name" value="ZINC KNUCKLE (CCHC-TYPE) FAMILY PROTEIN"/>
    <property type="match status" value="1"/>
</dbReference>
<protein>
    <recommendedName>
        <fullName evidence="4">Retrotransposon gag domain-containing protein</fullName>
    </recommendedName>
</protein>
<comment type="caution">
    <text evidence="2">The sequence shown here is derived from an EMBL/GenBank/DDBJ whole genome shotgun (WGS) entry which is preliminary data.</text>
</comment>
<sequence length="116" mass="13528">MGKCKIPPFLGNCKPEVYLDWELKVEQILGCFEYNGKAAMARFLHGLNREIQDIVELKHYSIVEELVYQAIKVELQIKRRNASRKPYSGSSSWKDKEKEKYRSRTDESLKKGSEIS</sequence>
<feature type="region of interest" description="Disordered" evidence="1">
    <location>
        <begin position="81"/>
        <end position="116"/>
    </location>
</feature>
<evidence type="ECO:0008006" key="4">
    <source>
        <dbReference type="Google" id="ProtNLM"/>
    </source>
</evidence>